<organism evidence="2 3">
    <name type="scientific">Monilinia vaccinii-corymbosi</name>
    <dbReference type="NCBI Taxonomy" id="61207"/>
    <lineage>
        <taxon>Eukaryota</taxon>
        <taxon>Fungi</taxon>
        <taxon>Dikarya</taxon>
        <taxon>Ascomycota</taxon>
        <taxon>Pezizomycotina</taxon>
        <taxon>Leotiomycetes</taxon>
        <taxon>Helotiales</taxon>
        <taxon>Sclerotiniaceae</taxon>
        <taxon>Monilinia</taxon>
    </lineage>
</organism>
<keyword evidence="3" id="KW-1185">Reference proteome</keyword>
<feature type="region of interest" description="Disordered" evidence="1">
    <location>
        <begin position="73"/>
        <end position="105"/>
    </location>
</feature>
<dbReference type="Proteomes" id="UP000672032">
    <property type="component" value="Chromosome 1"/>
</dbReference>
<evidence type="ECO:0000313" key="3">
    <source>
        <dbReference type="Proteomes" id="UP000672032"/>
    </source>
</evidence>
<evidence type="ECO:0000256" key="1">
    <source>
        <dbReference type="SAM" id="MobiDB-lite"/>
    </source>
</evidence>
<sequence length="105" mass="12126">MLDSHRGSPFDLKFGEFFKENCEYLVELCKKPADHRPTQFCRMLGDPKPAPVPIEKLQLQLVLVDRALEAKSRARVPKEVEELKSNSLDQSSEKRKHAAEYSIRE</sequence>
<dbReference type="OrthoDB" id="3543716at2759"/>
<name>A0A8A3NX03_9HELO</name>
<gene>
    <name evidence="2" type="ORF">DSL72_003511</name>
</gene>
<accession>A0A8A3NX03</accession>
<evidence type="ECO:0000313" key="2">
    <source>
        <dbReference type="EMBL" id="QSZ29002.1"/>
    </source>
</evidence>
<reference evidence="2" key="1">
    <citation type="submission" date="2020-10" db="EMBL/GenBank/DDBJ databases">
        <title>Genome Sequence of Monilinia vaccinii-corymbosi Sheds Light on Mummy Berry Disease Infection of Blueberry and Mating Type.</title>
        <authorList>
            <person name="Yow A.G."/>
            <person name="Zhang Y."/>
            <person name="Bansal K."/>
            <person name="Eacker S.M."/>
            <person name="Sullivan S."/>
            <person name="Liachko I."/>
            <person name="Cubeta M.A."/>
            <person name="Rollins J.A."/>
            <person name="Ashrafi H."/>
        </authorList>
    </citation>
    <scope>NUCLEOTIDE SEQUENCE</scope>
    <source>
        <strain evidence="2">RL-1</strain>
    </source>
</reference>
<proteinExistence type="predicted"/>
<protein>
    <submittedName>
        <fullName evidence="2">Uncharacterized protein</fullName>
    </submittedName>
</protein>
<dbReference type="EMBL" id="CP063405">
    <property type="protein sequence ID" value="QSZ29002.1"/>
    <property type="molecule type" value="Genomic_DNA"/>
</dbReference>
<dbReference type="AlphaFoldDB" id="A0A8A3NX03"/>
<feature type="compositionally biased region" description="Basic and acidic residues" evidence="1">
    <location>
        <begin position="73"/>
        <end position="84"/>
    </location>
</feature>